<keyword evidence="5" id="KW-1185">Reference proteome</keyword>
<dbReference type="InterPro" id="IPR020422">
    <property type="entry name" value="TYR_PHOSPHATASE_DUAL_dom"/>
</dbReference>
<evidence type="ECO:0000313" key="4">
    <source>
        <dbReference type="EMBL" id="KAK2702326.1"/>
    </source>
</evidence>
<evidence type="ECO:0000313" key="5">
    <source>
        <dbReference type="Proteomes" id="UP001187531"/>
    </source>
</evidence>
<dbReference type="Proteomes" id="UP001187531">
    <property type="component" value="Unassembled WGS sequence"/>
</dbReference>
<gene>
    <name evidence="4" type="ORF">QYM36_019062</name>
</gene>
<feature type="domain" description="Tyrosine specific protein phosphatases" evidence="3">
    <location>
        <begin position="116"/>
        <end position="173"/>
    </location>
</feature>
<dbReference type="InterPro" id="IPR016130">
    <property type="entry name" value="Tyr_Pase_AS"/>
</dbReference>
<accession>A0AA88KTX4</accession>
<keyword evidence="2" id="KW-0904">Protein phosphatase</keyword>
<evidence type="ECO:0000259" key="3">
    <source>
        <dbReference type="PROSITE" id="PS50056"/>
    </source>
</evidence>
<dbReference type="PANTHER" id="PTHR10367:SF17">
    <property type="entry name" value="MRNA-CAPPING ENZYME"/>
    <property type="match status" value="1"/>
</dbReference>
<dbReference type="InterPro" id="IPR000340">
    <property type="entry name" value="Dual-sp_phosphatase_cat-dom"/>
</dbReference>
<dbReference type="PROSITE" id="PS00383">
    <property type="entry name" value="TYR_PHOSPHATASE_1"/>
    <property type="match status" value="1"/>
</dbReference>
<evidence type="ECO:0000256" key="1">
    <source>
        <dbReference type="ARBA" id="ARBA00022801"/>
    </source>
</evidence>
<dbReference type="InterPro" id="IPR051029">
    <property type="entry name" value="mRNA_Capping_Enz/RNA_Phosphat"/>
</dbReference>
<dbReference type="GO" id="GO:0004721">
    <property type="term" value="F:phosphoprotein phosphatase activity"/>
    <property type="evidence" value="ECO:0007669"/>
    <property type="project" value="UniProtKB-KW"/>
</dbReference>
<dbReference type="SMART" id="SM00195">
    <property type="entry name" value="DSPc"/>
    <property type="match status" value="1"/>
</dbReference>
<reference evidence="4" key="1">
    <citation type="submission" date="2023-07" db="EMBL/GenBank/DDBJ databases">
        <title>Chromosome-level genome assembly of Artemia franciscana.</title>
        <authorList>
            <person name="Jo E."/>
        </authorList>
    </citation>
    <scope>NUCLEOTIDE SEQUENCE</scope>
    <source>
        <tissue evidence="4">Whole body</tissue>
    </source>
</reference>
<keyword evidence="1" id="KW-0378">Hydrolase</keyword>
<proteinExistence type="predicted"/>
<name>A0AA88KTX4_ARTSF</name>
<dbReference type="InterPro" id="IPR000387">
    <property type="entry name" value="Tyr_Pase_dom"/>
</dbReference>
<dbReference type="PANTHER" id="PTHR10367">
    <property type="entry name" value="MRNA-CAPPING ENZYME"/>
    <property type="match status" value="1"/>
</dbReference>
<organism evidence="4 5">
    <name type="scientific">Artemia franciscana</name>
    <name type="common">Brine shrimp</name>
    <name type="synonym">Artemia sanfranciscana</name>
    <dbReference type="NCBI Taxonomy" id="6661"/>
    <lineage>
        <taxon>Eukaryota</taxon>
        <taxon>Metazoa</taxon>
        <taxon>Ecdysozoa</taxon>
        <taxon>Arthropoda</taxon>
        <taxon>Crustacea</taxon>
        <taxon>Branchiopoda</taxon>
        <taxon>Anostraca</taxon>
        <taxon>Artemiidae</taxon>
        <taxon>Artemia</taxon>
    </lineage>
</organism>
<dbReference type="AlphaFoldDB" id="A0AA88KTX4"/>
<sequence length="229" mass="26687">MNCYFSESWVDFPTYCEGPIMNFIAFKGPQDKRYNASYNADSVFTPEIAMERAKSFKIKNLDTGELEEAKIGLWIDLTNVVDGKRYRSSVITSKGVEFAKILCKGFNVAPTLEQYQIFKNLCSNFLRQNPSGAIGVHCRHGCNRTGFLIVSYLVDVFGYKLEEAIKEFSLKRPPGIYKRLYIEELYRIWRKDRIEMVILPPNPLWNIKKEQKTETRTLKKYQMVKNTMI</sequence>
<dbReference type="Gene3D" id="3.90.190.10">
    <property type="entry name" value="Protein tyrosine phosphatase superfamily"/>
    <property type="match status" value="1"/>
</dbReference>
<dbReference type="Pfam" id="PF00782">
    <property type="entry name" value="DSPc"/>
    <property type="match status" value="1"/>
</dbReference>
<evidence type="ECO:0000256" key="2">
    <source>
        <dbReference type="ARBA" id="ARBA00022912"/>
    </source>
</evidence>
<dbReference type="EMBL" id="JAVRJZ010000459">
    <property type="protein sequence ID" value="KAK2702326.1"/>
    <property type="molecule type" value="Genomic_DNA"/>
</dbReference>
<dbReference type="PROSITE" id="PS50056">
    <property type="entry name" value="TYR_PHOSPHATASE_2"/>
    <property type="match status" value="1"/>
</dbReference>
<dbReference type="GO" id="GO:0004484">
    <property type="term" value="F:mRNA guanylyltransferase activity"/>
    <property type="evidence" value="ECO:0007669"/>
    <property type="project" value="TreeGrafter"/>
</dbReference>
<dbReference type="GO" id="GO:0006370">
    <property type="term" value="P:7-methylguanosine mRNA capping"/>
    <property type="evidence" value="ECO:0007669"/>
    <property type="project" value="TreeGrafter"/>
</dbReference>
<dbReference type="InterPro" id="IPR029021">
    <property type="entry name" value="Prot-tyrosine_phosphatase-like"/>
</dbReference>
<protein>
    <recommendedName>
        <fullName evidence="3">Tyrosine specific protein phosphatases domain-containing protein</fullName>
    </recommendedName>
</protein>
<dbReference type="SUPFAM" id="SSF52799">
    <property type="entry name" value="(Phosphotyrosine protein) phosphatases II"/>
    <property type="match status" value="1"/>
</dbReference>
<comment type="caution">
    <text evidence="4">The sequence shown here is derived from an EMBL/GenBank/DDBJ whole genome shotgun (WGS) entry which is preliminary data.</text>
</comment>